<name>A0A1Y6CSY5_9BACT</name>
<accession>A0A1Y6CSY5</accession>
<protein>
    <submittedName>
        <fullName evidence="7">Methyl-accepting chemotaxis protein (MCP) signalling domain-containing protein</fullName>
    </submittedName>
</protein>
<dbReference type="EMBL" id="FWZT01000028">
    <property type="protein sequence ID" value="SMF74569.1"/>
    <property type="molecule type" value="Genomic_DNA"/>
</dbReference>
<evidence type="ECO:0000256" key="4">
    <source>
        <dbReference type="SAM" id="MobiDB-lite"/>
    </source>
</evidence>
<comment type="similarity">
    <text evidence="2">Belongs to the methyl-accepting chemotaxis (MCP) protein family.</text>
</comment>
<dbReference type="InterPro" id="IPR004089">
    <property type="entry name" value="MCPsignal_dom"/>
</dbReference>
<dbReference type="RefSeq" id="WP_132324635.1">
    <property type="nucleotide sequence ID" value="NZ_FWZT01000028.1"/>
</dbReference>
<dbReference type="PANTHER" id="PTHR43531:SF11">
    <property type="entry name" value="METHYL-ACCEPTING CHEMOTAXIS PROTEIN 3"/>
    <property type="match status" value="1"/>
</dbReference>
<keyword evidence="5" id="KW-0812">Transmembrane</keyword>
<feature type="compositionally biased region" description="Basic and acidic residues" evidence="4">
    <location>
        <begin position="617"/>
        <end position="626"/>
    </location>
</feature>
<feature type="region of interest" description="Disordered" evidence="4">
    <location>
        <begin position="608"/>
        <end position="677"/>
    </location>
</feature>
<dbReference type="AlphaFoldDB" id="A0A1Y6CSY5"/>
<organism evidence="7 8">
    <name type="scientific">Pseudobacteriovorax antillogorgiicola</name>
    <dbReference type="NCBI Taxonomy" id="1513793"/>
    <lineage>
        <taxon>Bacteria</taxon>
        <taxon>Pseudomonadati</taxon>
        <taxon>Bdellovibrionota</taxon>
        <taxon>Oligoflexia</taxon>
        <taxon>Oligoflexales</taxon>
        <taxon>Pseudobacteriovoracaceae</taxon>
        <taxon>Pseudobacteriovorax</taxon>
    </lineage>
</organism>
<dbReference type="GO" id="GO:0007165">
    <property type="term" value="P:signal transduction"/>
    <property type="evidence" value="ECO:0007669"/>
    <property type="project" value="UniProtKB-KW"/>
</dbReference>
<feature type="compositionally biased region" description="Basic and acidic residues" evidence="4">
    <location>
        <begin position="640"/>
        <end position="650"/>
    </location>
</feature>
<evidence type="ECO:0000313" key="8">
    <source>
        <dbReference type="Proteomes" id="UP000192907"/>
    </source>
</evidence>
<dbReference type="PANTHER" id="PTHR43531">
    <property type="entry name" value="PROTEIN ICFG"/>
    <property type="match status" value="1"/>
</dbReference>
<keyword evidence="5" id="KW-1133">Transmembrane helix</keyword>
<evidence type="ECO:0000313" key="7">
    <source>
        <dbReference type="EMBL" id="SMF74569.1"/>
    </source>
</evidence>
<keyword evidence="5" id="KW-0472">Membrane</keyword>
<dbReference type="Pfam" id="PF00015">
    <property type="entry name" value="MCPsignal"/>
    <property type="match status" value="1"/>
</dbReference>
<dbReference type="Proteomes" id="UP000192907">
    <property type="component" value="Unassembled WGS sequence"/>
</dbReference>
<feature type="transmembrane region" description="Helical" evidence="5">
    <location>
        <begin position="20"/>
        <end position="43"/>
    </location>
</feature>
<dbReference type="SUPFAM" id="SSF58104">
    <property type="entry name" value="Methyl-accepting chemotaxis protein (MCP) signaling domain"/>
    <property type="match status" value="1"/>
</dbReference>
<dbReference type="OrthoDB" id="5289484at2"/>
<dbReference type="SMART" id="SM00283">
    <property type="entry name" value="MA"/>
    <property type="match status" value="1"/>
</dbReference>
<keyword evidence="3" id="KW-0807">Transducer</keyword>
<evidence type="ECO:0000256" key="3">
    <source>
        <dbReference type="PROSITE-ProRule" id="PRU00284"/>
    </source>
</evidence>
<evidence type="ECO:0000259" key="6">
    <source>
        <dbReference type="PROSITE" id="PS50111"/>
    </source>
</evidence>
<evidence type="ECO:0000256" key="1">
    <source>
        <dbReference type="ARBA" id="ARBA00022500"/>
    </source>
</evidence>
<dbReference type="Gene3D" id="1.10.287.950">
    <property type="entry name" value="Methyl-accepting chemotaxis protein"/>
    <property type="match status" value="1"/>
</dbReference>
<feature type="compositionally biased region" description="Acidic residues" evidence="4">
    <location>
        <begin position="627"/>
        <end position="638"/>
    </location>
</feature>
<evidence type="ECO:0000256" key="5">
    <source>
        <dbReference type="SAM" id="Phobius"/>
    </source>
</evidence>
<dbReference type="InterPro" id="IPR051310">
    <property type="entry name" value="MCP_chemotaxis"/>
</dbReference>
<evidence type="ECO:0000256" key="2">
    <source>
        <dbReference type="ARBA" id="ARBA00029447"/>
    </source>
</evidence>
<gene>
    <name evidence="7" type="ORF">SAMN06296036_12854</name>
</gene>
<keyword evidence="8" id="KW-1185">Reference proteome</keyword>
<proteinExistence type="inferred from homology"/>
<dbReference type="GO" id="GO:0006935">
    <property type="term" value="P:chemotaxis"/>
    <property type="evidence" value="ECO:0007669"/>
    <property type="project" value="UniProtKB-KW"/>
</dbReference>
<feature type="transmembrane region" description="Helical" evidence="5">
    <location>
        <begin position="276"/>
        <end position="299"/>
    </location>
</feature>
<keyword evidence="1" id="KW-0145">Chemotaxis</keyword>
<reference evidence="8" key="1">
    <citation type="submission" date="2017-04" db="EMBL/GenBank/DDBJ databases">
        <authorList>
            <person name="Varghese N."/>
            <person name="Submissions S."/>
        </authorList>
    </citation>
    <scope>NUCLEOTIDE SEQUENCE [LARGE SCALE GENOMIC DNA]</scope>
    <source>
        <strain evidence="8">RKEM611</strain>
    </source>
</reference>
<dbReference type="GO" id="GO:0016020">
    <property type="term" value="C:membrane"/>
    <property type="evidence" value="ECO:0007669"/>
    <property type="project" value="InterPro"/>
</dbReference>
<dbReference type="PROSITE" id="PS50111">
    <property type="entry name" value="CHEMOTAXIS_TRANSDUC_2"/>
    <property type="match status" value="1"/>
</dbReference>
<dbReference type="STRING" id="1513793.SAMN06296036_12854"/>
<feature type="domain" description="Methyl-accepting transducer" evidence="6">
    <location>
        <begin position="316"/>
        <end position="588"/>
    </location>
</feature>
<sequence>MNFGINTTLKRLSLKGRVWLILGTITTIVLLGAISVFSLMNYITNGYQRTLDHYKRMESDFRTIRIQMLEMTRTEKDFISSKDEIFVDLMAESFDNFDKAFTAMLENDQEVVSAEMLQNIKTSISAYRNAFQDVVKLTMEETEKISETRRQGSRLEEYALKRSGGNNVSAATYQETVKLLELEAQGSNFLGSFNPEYLERAEKTAEAVRSGEGYELASAYLSLLKEVAQLHDAATSNVESIQLHLMKAEESILKGIELLKAKATEQAQKMNDAADLIEIGMIIGSFVVILITAGAFVLFNNLSRSMTDISNKIRLSSHDTFVSSETLKSASDKVSKAASEQASAIQETVATLNEITAMVNKSVDNANTSTEKANLSHEIATEGREAVNNMRQSMKDIEVSITNMMSQVEESNEQIENIVRIISEISSKTAVINDIVFQTKLLSFNASVEAARAGDHGKGFAVVAEEVGNLAQMSGNAAKEISELLGNSSERVQQIVKRSKEEMGRLVHEGSDKVSVGVDIANRCDEILGEVVEHVSNVKELMIEISHASKEQAEGVNNISIAMNELDEATHSNSDMAHETSSCSSELATQSRSLASAVELLDTEVFGMGKTNSSRPAAHDSKRSAEDDLQDSLDEIDVNDNVHELRRDQGTGKAASKKRVVGFDDIPSSDNPGFDDE</sequence>